<protein>
    <submittedName>
        <fullName evidence="2">RBM41 protein</fullName>
    </submittedName>
</protein>
<feature type="region of interest" description="Disordered" evidence="1">
    <location>
        <begin position="8"/>
        <end position="105"/>
    </location>
</feature>
<keyword evidence="3" id="KW-1185">Reference proteome</keyword>
<reference evidence="2" key="1">
    <citation type="journal article" date="2021" name="Cell">
        <title>Tracing the genetic footprints of vertebrate landing in non-teleost ray-finned fishes.</title>
        <authorList>
            <person name="Bi X."/>
            <person name="Wang K."/>
            <person name="Yang L."/>
            <person name="Pan H."/>
            <person name="Jiang H."/>
            <person name="Wei Q."/>
            <person name="Fang M."/>
            <person name="Yu H."/>
            <person name="Zhu C."/>
            <person name="Cai Y."/>
            <person name="He Y."/>
            <person name="Gan X."/>
            <person name="Zeng H."/>
            <person name="Yu D."/>
            <person name="Zhu Y."/>
            <person name="Jiang H."/>
            <person name="Qiu Q."/>
            <person name="Yang H."/>
            <person name="Zhang Y.E."/>
            <person name="Wang W."/>
            <person name="Zhu M."/>
            <person name="He S."/>
            <person name="Zhang G."/>
        </authorList>
    </citation>
    <scope>NUCLEOTIDE SEQUENCE</scope>
    <source>
        <strain evidence="2">Pddl_001</strain>
    </source>
</reference>
<accession>A0ABS2XVK8</accession>
<sequence length="178" mass="19640">MYCVAAIETWQEKETAEPPAPTYPTPSSQAVKQIGSRLEIYPAAPFTRTREQGANTTPRICPQKPQFRSAKTLSNSSSTEESGTTGVSSRSCQDEPLPEAQETEGERQLHNLLRQQLDAAVNTDQCVAKKKCFASAALYKAFGEQASRVWSLTQFRSLQDGEKERASLRELGLGEVEI</sequence>
<dbReference type="Proteomes" id="UP001166093">
    <property type="component" value="Unassembled WGS sequence"/>
</dbReference>
<feature type="non-terminal residue" evidence="2">
    <location>
        <position position="178"/>
    </location>
</feature>
<evidence type="ECO:0000313" key="2">
    <source>
        <dbReference type="EMBL" id="MBN3278305.1"/>
    </source>
</evidence>
<comment type="caution">
    <text evidence="2">The sequence shown here is derived from an EMBL/GenBank/DDBJ whole genome shotgun (WGS) entry which is preliminary data.</text>
</comment>
<dbReference type="EMBL" id="JAAWVQ010078686">
    <property type="protein sequence ID" value="MBN3278305.1"/>
    <property type="molecule type" value="Genomic_DNA"/>
</dbReference>
<name>A0ABS2XVK8_POLSP</name>
<proteinExistence type="predicted"/>
<feature type="non-terminal residue" evidence="2">
    <location>
        <position position="1"/>
    </location>
</feature>
<gene>
    <name evidence="2" type="primary">Rbm41</name>
    <name evidence="2" type="ORF">GTO93_0015324</name>
</gene>
<evidence type="ECO:0000313" key="3">
    <source>
        <dbReference type="Proteomes" id="UP001166093"/>
    </source>
</evidence>
<feature type="compositionally biased region" description="Low complexity" evidence="1">
    <location>
        <begin position="72"/>
        <end position="91"/>
    </location>
</feature>
<organism evidence="2 3">
    <name type="scientific">Polyodon spathula</name>
    <name type="common">North American paddlefish</name>
    <name type="synonym">Squalus spathula</name>
    <dbReference type="NCBI Taxonomy" id="7913"/>
    <lineage>
        <taxon>Eukaryota</taxon>
        <taxon>Metazoa</taxon>
        <taxon>Chordata</taxon>
        <taxon>Craniata</taxon>
        <taxon>Vertebrata</taxon>
        <taxon>Euteleostomi</taxon>
        <taxon>Actinopterygii</taxon>
        <taxon>Chondrostei</taxon>
        <taxon>Acipenseriformes</taxon>
        <taxon>Polyodontidae</taxon>
        <taxon>Polyodon</taxon>
    </lineage>
</organism>
<evidence type="ECO:0000256" key="1">
    <source>
        <dbReference type="SAM" id="MobiDB-lite"/>
    </source>
</evidence>